<dbReference type="PANTHER" id="PTHR38463">
    <property type="entry name" value="STRESS RESPONSE PROTEIN YSNF"/>
    <property type="match status" value="1"/>
</dbReference>
<dbReference type="Proteomes" id="UP001055453">
    <property type="component" value="Chromosome"/>
</dbReference>
<sequence length="288" mass="33270">MALYKLEDFAGNYGDADFDNYEVRDFDVYSDIDDDKVGTVKHILVDDSGHFRYLVVDTGFWFFGRQVLLPIGRSRIGYSNRRVYAIGLTKEQVESLPDFNDLEQIDYDYEEQVRGVYRTPVRQAPLSTSTPVDAPPASSDRNTYTYEDEPNLYDMNQQDHQNLKLYEERLVANKSRIKTGEVSVGKHVETQTARVAVPVEKERVIIERTTPNEAGRTVSPTEANFREGEVTRMDIYEETPDIQKEAVLREEVKIKKVVEQDTVEAEGTVRREELDINTNDERLHERKS</sequence>
<dbReference type="InterPro" id="IPR019060">
    <property type="entry name" value="DUF2382"/>
</dbReference>
<keyword evidence="5" id="KW-1185">Reference proteome</keyword>
<dbReference type="PANTHER" id="PTHR38463:SF1">
    <property type="entry name" value="STRESS RESPONSE PROTEIN YSNF"/>
    <property type="match status" value="1"/>
</dbReference>
<evidence type="ECO:0000313" key="5">
    <source>
        <dbReference type="Proteomes" id="UP001055453"/>
    </source>
</evidence>
<dbReference type="Pfam" id="PF05239">
    <property type="entry name" value="PRC"/>
    <property type="match status" value="1"/>
</dbReference>
<feature type="region of interest" description="Disordered" evidence="1">
    <location>
        <begin position="121"/>
        <end position="144"/>
    </location>
</feature>
<dbReference type="InterPro" id="IPR027275">
    <property type="entry name" value="PRC-brl_dom"/>
</dbReference>
<dbReference type="EMBL" id="AP025732">
    <property type="protein sequence ID" value="BDI14396.1"/>
    <property type="molecule type" value="Genomic_DNA"/>
</dbReference>
<dbReference type="Gene3D" id="3.90.50.10">
    <property type="entry name" value="Photosynthetic Reaction Center, subunit H, domain 2"/>
    <property type="match status" value="1"/>
</dbReference>
<protein>
    <recommendedName>
        <fullName evidence="6">Photosystem reaction center subunit H</fullName>
    </recommendedName>
</protein>
<feature type="domain" description="PRC-barrel" evidence="2">
    <location>
        <begin position="21"/>
        <end position="75"/>
    </location>
</feature>
<dbReference type="InterPro" id="IPR011033">
    <property type="entry name" value="PRC_barrel-like_sf"/>
</dbReference>
<reference evidence="4" key="1">
    <citation type="submission" date="2022-04" db="EMBL/GenBank/DDBJ databases">
        <title>Complete genome sequence of a cyanobacterium, Nostoc sp. SO-36, isolated in Antarctica.</title>
        <authorList>
            <person name="Kanesaki Y."/>
            <person name="Effendi D."/>
            <person name="Sakamoto T."/>
            <person name="Ohtani S."/>
            <person name="Awai K."/>
        </authorList>
    </citation>
    <scope>NUCLEOTIDE SEQUENCE</scope>
    <source>
        <strain evidence="4">SO-36</strain>
    </source>
</reference>
<evidence type="ECO:0000313" key="4">
    <source>
        <dbReference type="EMBL" id="BDI14396.1"/>
    </source>
</evidence>
<dbReference type="SUPFAM" id="SSF50346">
    <property type="entry name" value="PRC-barrel domain"/>
    <property type="match status" value="1"/>
</dbReference>
<evidence type="ECO:0000256" key="1">
    <source>
        <dbReference type="SAM" id="MobiDB-lite"/>
    </source>
</evidence>
<dbReference type="Pfam" id="PF09557">
    <property type="entry name" value="DUF2382"/>
    <property type="match status" value="1"/>
</dbReference>
<evidence type="ECO:0000259" key="2">
    <source>
        <dbReference type="Pfam" id="PF05239"/>
    </source>
</evidence>
<evidence type="ECO:0000259" key="3">
    <source>
        <dbReference type="Pfam" id="PF09557"/>
    </source>
</evidence>
<proteinExistence type="predicted"/>
<dbReference type="InterPro" id="IPR052967">
    <property type="entry name" value="Stress_Response_Assoc"/>
</dbReference>
<name>A0ABN6PWK2_NOSCO</name>
<dbReference type="RefSeq" id="WP_251957983.1">
    <property type="nucleotide sequence ID" value="NZ_AP025732.1"/>
</dbReference>
<gene>
    <name evidence="4" type="ORF">ANSO36C_01980</name>
</gene>
<evidence type="ECO:0008006" key="6">
    <source>
        <dbReference type="Google" id="ProtNLM"/>
    </source>
</evidence>
<accession>A0ABN6PWK2</accession>
<organism evidence="4 5">
    <name type="scientific">Nostoc cf. commune SO-36</name>
    <dbReference type="NCBI Taxonomy" id="449208"/>
    <lineage>
        <taxon>Bacteria</taxon>
        <taxon>Bacillati</taxon>
        <taxon>Cyanobacteriota</taxon>
        <taxon>Cyanophyceae</taxon>
        <taxon>Nostocales</taxon>
        <taxon>Nostocaceae</taxon>
        <taxon>Nostoc</taxon>
    </lineage>
</organism>
<dbReference type="NCBIfam" id="TIGR02271">
    <property type="entry name" value="YsnF/AvaK domain"/>
    <property type="match status" value="1"/>
</dbReference>
<dbReference type="InterPro" id="IPR014747">
    <property type="entry name" value="Bac_photo_RC_H_C"/>
</dbReference>
<feature type="domain" description="DUF2382" evidence="3">
    <location>
        <begin position="163"/>
        <end position="276"/>
    </location>
</feature>